<feature type="transmembrane region" description="Helical" evidence="2">
    <location>
        <begin position="357"/>
        <end position="379"/>
    </location>
</feature>
<feature type="compositionally biased region" description="Low complexity" evidence="1">
    <location>
        <begin position="192"/>
        <end position="212"/>
    </location>
</feature>
<comment type="caution">
    <text evidence="3">The sequence shown here is derived from an EMBL/GenBank/DDBJ whole genome shotgun (WGS) entry which is preliminary data.</text>
</comment>
<keyword evidence="2" id="KW-0472">Membrane</keyword>
<keyword evidence="2" id="KW-0812">Transmembrane</keyword>
<accession>A0A1Y4DL79</accession>
<dbReference type="EMBL" id="NFJD01000002">
    <property type="protein sequence ID" value="OUO57050.1"/>
    <property type="molecule type" value="Genomic_DNA"/>
</dbReference>
<organism evidence="3 4">
    <name type="scientific">Candidatus Avelusimicrobium gallicola</name>
    <dbReference type="NCBI Taxonomy" id="2562704"/>
    <lineage>
        <taxon>Bacteria</taxon>
        <taxon>Pseudomonadati</taxon>
        <taxon>Elusimicrobiota</taxon>
        <taxon>Elusimicrobia</taxon>
        <taxon>Elusimicrobiales</taxon>
        <taxon>Elusimicrobiaceae</taxon>
        <taxon>Candidatus Avelusimicrobium</taxon>
    </lineage>
</organism>
<feature type="compositionally biased region" description="Polar residues" evidence="1">
    <location>
        <begin position="234"/>
        <end position="252"/>
    </location>
</feature>
<evidence type="ECO:0000256" key="2">
    <source>
        <dbReference type="SAM" id="Phobius"/>
    </source>
</evidence>
<sequence>MNVFKFLKSISGKLVMGIPQLTAIAGVGVLAVYGAYEADNTVANKERALRSVSAISSSSAQEGLRRQKNGLLTSINIKDSLNQVATAEERAAIEAGSGSADNFGLDAVDNIKNVSFGPAAETSATDGLGMGANKAMEVGSSVRNAPAGSSSQVPAGAVAAAAMGAGSGEGAGPTLASASMARASGNAFNATSGPVASSSGSGSSAARSSSGVASGGRGAGGPSEGYQFSGAMPSGSNAVSSLTNARRSSSFTAGGRDSSVSRSRRSFKEKNELKDISKRSADVASNRNRAANEASRAWFASYKNSGGMQIDDLPNASESGGSADFENPTQQKLKGIGDYIPTVDEEAEKQDKARKRLMWMALALVAVTVVAIPLGYHLIAQGKKAGFLGISMMAYGWIVLGIAMAYAAVVFGFAADYQRHYKGWFMPLMGYGLSMGAIVALLYAGISAVKETGSAAANAKFMAKAMGAVKTVGMMGLTQGGSALVQKGMESDAKANADSNQQA</sequence>
<feature type="region of interest" description="Disordered" evidence="1">
    <location>
        <begin position="191"/>
        <end position="288"/>
    </location>
</feature>
<evidence type="ECO:0000256" key="1">
    <source>
        <dbReference type="SAM" id="MobiDB-lite"/>
    </source>
</evidence>
<keyword evidence="4" id="KW-1185">Reference proteome</keyword>
<name>A0A1Y4DL79_9BACT</name>
<dbReference type="Proteomes" id="UP000196368">
    <property type="component" value="Unassembled WGS sequence"/>
</dbReference>
<evidence type="ECO:0000313" key="3">
    <source>
        <dbReference type="EMBL" id="OUO57050.1"/>
    </source>
</evidence>
<feature type="compositionally biased region" description="Gly residues" evidence="1">
    <location>
        <begin position="213"/>
        <end position="223"/>
    </location>
</feature>
<gene>
    <name evidence="3" type="ORF">B5F75_04170</name>
</gene>
<feature type="transmembrane region" description="Helical" evidence="2">
    <location>
        <begin position="385"/>
        <end position="413"/>
    </location>
</feature>
<keyword evidence="2" id="KW-1133">Transmembrane helix</keyword>
<proteinExistence type="predicted"/>
<dbReference type="RefSeq" id="WP_087288244.1">
    <property type="nucleotide sequence ID" value="NZ_NFJD01000002.1"/>
</dbReference>
<evidence type="ECO:0000313" key="4">
    <source>
        <dbReference type="Proteomes" id="UP000196368"/>
    </source>
</evidence>
<reference evidence="4" key="1">
    <citation type="submission" date="2017-04" db="EMBL/GenBank/DDBJ databases">
        <title>Function of individual gut microbiota members based on whole genome sequencing of pure cultures obtained from chicken caecum.</title>
        <authorList>
            <person name="Medvecky M."/>
            <person name="Cejkova D."/>
            <person name="Polansky O."/>
            <person name="Karasova D."/>
            <person name="Kubasova T."/>
            <person name="Cizek A."/>
            <person name="Rychlik I."/>
        </authorList>
    </citation>
    <scope>NUCLEOTIDE SEQUENCE [LARGE SCALE GENOMIC DNA]</scope>
    <source>
        <strain evidence="4">An273</strain>
    </source>
</reference>
<protein>
    <submittedName>
        <fullName evidence="3">Uncharacterized protein</fullName>
    </submittedName>
</protein>
<dbReference type="OrthoDB" id="9775130at2"/>
<feature type="transmembrane region" description="Helical" evidence="2">
    <location>
        <begin position="425"/>
        <end position="446"/>
    </location>
</feature>
<feature type="compositionally biased region" description="Basic and acidic residues" evidence="1">
    <location>
        <begin position="266"/>
        <end position="281"/>
    </location>
</feature>
<dbReference type="AlphaFoldDB" id="A0A1Y4DL79"/>